<dbReference type="PANTHER" id="PTHR38340:SF1">
    <property type="entry name" value="S-LAYER PROTEIN"/>
    <property type="match status" value="1"/>
</dbReference>
<sequence length="1264" mass="130179">MDNGLGAFIQGLGEFGGWLGIELYDLLHPSQNGVANNVNENFRNAANFVPRRDPLTLDLDGDGIETVSANNGVLFDHDGDGVKSGSGWVAADDGLLVMDRNGNGTIDGGGELFGADTILADGRKAGSGFEALRDLDENGDGIFSKTDAHFNDVRIWRDLNQDGISQAGELFRLSELGIASITLKPTTTADLDLGNGNVVDNRGAYTRLDGTTGLAGDLQLAVNNFFRDFSGSLDPVTVTDEAAHLPNLKGSGAVRDLEEAASLSQDLLADVQALTPGTSREAMRAALDTMLADWAGTSTMKSSEDILETSSSTKRTVYYHGAVPASVTAQGAAAVEAWEKQQHAQLASIVAILEKFNGSSLISYQNDQVSTGGNTYSWKNVTRADGSVEQVMNVVLQPEQISALLSAYANLKESVYAGLVTQTRLHDYVDSLAMRVVDGKLQFDISGLAAMLESKARSNLGEGLQDALDLYKYAGSFLAEAGWDGPALLNDWIESASTTSAGLEAIAFAGIKTVSGSFTGTSADDLVWGESVNDIIHGGGGNDLIGGGAGSDTLYGDTGNDRLFGGSGDDSLFGGDGSDILFGGAGNDTLSGGTGTDRLEGGAGDDVLSVSGDAQNSVLAGGTGNDTLSGSYNSDTYLFNQGDGRDTVVETSYNSGAVDKVVFGEGILASTVQVFREGLDVVLSIGDGADSVRLKNWLTSGGAENGSVSIEQFVFADGTIWTPATLKTKGLTTLGTSGDDKLTGWNGNDILFGGAGNDTLSGGTGTDRLEGGAGDDVLSVSGDAQNSVLAGGTGNDTLSGSYNSDTYLFNKGDGHDTVVETSYNSGAVDKVVFGEGILASTVQVFREGLDVVLSIGDGADSVRLKNWLTSGGAENGSVSIEQFVFADGTIWTPATLKTKGLTTLGTSGDDKLTGWNGNDILFGGAGNDTLSGGTGTDRLEGGAGDDVLSVSGDAQNSVLAGGTGNDTLSGSYNSDTYLFNKGDGHDTVVETSYNSGAVDKVVFGEGILASTVQVFREGLDVVLSIGDGADSVRLKNWLTSGGAENGSVSIEQFVFADGTIWTPATLKTKGLTTLGTSGDDKLTGWNGNDILFGGAGNDTLSGGTGTDRLEGGAGDDVLSVSGDAQNSVLAGGTGNDTLSGSYNSDTYLFNKGDGRDTVLETSTYSGAKDRIVFDKDLAVDDTFFSRSGDDLSIAIRGSDDQLTVSGWFASSSSQVEYLQFKDKTVASSEVAALIAAMATTSSSSAPLVSSNSQEAKLLVASSIV</sequence>
<dbReference type="PRINTS" id="PR00313">
    <property type="entry name" value="CABNDNGRPT"/>
</dbReference>
<dbReference type="GO" id="GO:0005509">
    <property type="term" value="F:calcium ion binding"/>
    <property type="evidence" value="ECO:0007669"/>
    <property type="project" value="InterPro"/>
</dbReference>
<dbReference type="InterPro" id="IPR028974">
    <property type="entry name" value="TSP_type-3_rpt"/>
</dbReference>
<feature type="domain" description="Haemolysin-type calcium binding-related" evidence="4">
    <location>
        <begin position="1190"/>
        <end position="1222"/>
    </location>
</feature>
<keyword evidence="6" id="KW-1185">Reference proteome</keyword>
<feature type="domain" description="Haemolysin-type calcium binding-related" evidence="4">
    <location>
        <begin position="1020"/>
        <end position="1065"/>
    </location>
</feature>
<reference evidence="5 6" key="1">
    <citation type="submission" date="2019-03" db="EMBL/GenBank/DDBJ databases">
        <title>Tal1 in Xanthomonas translucens pv. cerealis Contributes to Virulence in Bacterial Leaf Streak of Wheat.</title>
        <authorList>
            <person name="Shah S.M.A."/>
            <person name="Haq F."/>
            <person name="Ma W."/>
            <person name="Xu X."/>
            <person name="Wang S."/>
            <person name="Xu Z."/>
            <person name="Zou L."/>
            <person name="Zhu B."/>
            <person name="Chen G."/>
        </authorList>
    </citation>
    <scope>NUCLEOTIDE SEQUENCE [LARGE SCALE GENOMIC DNA]</scope>
    <source>
        <strain evidence="5 6">01</strain>
    </source>
</reference>
<dbReference type="AlphaFoldDB" id="A0A514EI55"/>
<dbReference type="InterPro" id="IPR018511">
    <property type="entry name" value="Hemolysin-typ_Ca-bd_CS"/>
</dbReference>
<dbReference type="PANTHER" id="PTHR38340">
    <property type="entry name" value="S-LAYER PROTEIN"/>
    <property type="match status" value="1"/>
</dbReference>
<evidence type="ECO:0000256" key="2">
    <source>
        <dbReference type="ARBA" id="ARBA00022525"/>
    </source>
</evidence>
<dbReference type="Pfam" id="PF06594">
    <property type="entry name" value="HCBP_related"/>
    <property type="match status" value="4"/>
</dbReference>
<keyword evidence="2" id="KW-0964">Secreted</keyword>
<dbReference type="InterPro" id="IPR011049">
    <property type="entry name" value="Serralysin-like_metalloprot_C"/>
</dbReference>
<evidence type="ECO:0000259" key="4">
    <source>
        <dbReference type="Pfam" id="PF06594"/>
    </source>
</evidence>
<proteinExistence type="predicted"/>
<dbReference type="InterPro" id="IPR050557">
    <property type="entry name" value="RTX_toxin/Mannuronan_C5-epim"/>
</dbReference>
<dbReference type="Proteomes" id="UP000319349">
    <property type="component" value="Chromosome"/>
</dbReference>
<dbReference type="GO" id="GO:0005576">
    <property type="term" value="C:extracellular region"/>
    <property type="evidence" value="ECO:0007669"/>
    <property type="project" value="UniProtKB-SubCell"/>
</dbReference>
<dbReference type="InterPro" id="IPR010566">
    <property type="entry name" value="Haemolys_ca-bd"/>
</dbReference>
<evidence type="ECO:0000256" key="1">
    <source>
        <dbReference type="ARBA" id="ARBA00004613"/>
    </source>
</evidence>
<comment type="subcellular location">
    <subcellularLocation>
        <location evidence="1">Secreted</location>
    </subcellularLocation>
</comment>
<dbReference type="SUPFAM" id="SSF51120">
    <property type="entry name" value="beta-Roll"/>
    <property type="match status" value="4"/>
</dbReference>
<organism evidence="5 6">
    <name type="scientific">Xanthomonas cerealis pv. cerealis</name>
    <dbReference type="NCBI Taxonomy" id="152263"/>
    <lineage>
        <taxon>Bacteria</taxon>
        <taxon>Pseudomonadati</taxon>
        <taxon>Pseudomonadota</taxon>
        <taxon>Gammaproteobacteria</taxon>
        <taxon>Lysobacterales</taxon>
        <taxon>Lysobacteraceae</taxon>
        <taxon>Xanthomonas</taxon>
        <taxon>Xanthomonas translucens group</taxon>
        <taxon>Xanthomonas cerealis</taxon>
    </lineage>
</organism>
<dbReference type="SUPFAM" id="SSF103647">
    <property type="entry name" value="TSP type-3 repeat"/>
    <property type="match status" value="1"/>
</dbReference>
<dbReference type="EMBL" id="CP038228">
    <property type="protein sequence ID" value="QDI05707.1"/>
    <property type="molecule type" value="Genomic_DNA"/>
</dbReference>
<feature type="domain" description="Haemolysin-type calcium binding-related" evidence="4">
    <location>
        <begin position="850"/>
        <end position="895"/>
    </location>
</feature>
<keyword evidence="3" id="KW-0106">Calcium</keyword>
<accession>A0A514EI55</accession>
<evidence type="ECO:0000313" key="5">
    <source>
        <dbReference type="EMBL" id="QDI05707.1"/>
    </source>
</evidence>
<name>A0A514EI55_9XANT</name>
<evidence type="ECO:0000313" key="6">
    <source>
        <dbReference type="Proteomes" id="UP000319349"/>
    </source>
</evidence>
<dbReference type="Pfam" id="PF00353">
    <property type="entry name" value="HemolysinCabind"/>
    <property type="match status" value="12"/>
</dbReference>
<feature type="domain" description="Haemolysin-type calcium binding-related" evidence="4">
    <location>
        <begin position="680"/>
        <end position="725"/>
    </location>
</feature>
<dbReference type="InterPro" id="IPR001343">
    <property type="entry name" value="Hemolysn_Ca-bd"/>
</dbReference>
<dbReference type="Gene3D" id="2.150.10.10">
    <property type="entry name" value="Serralysin-like metalloprotease, C-terminal"/>
    <property type="match status" value="7"/>
</dbReference>
<protein>
    <submittedName>
        <fullName evidence="5">Hemolysin</fullName>
    </submittedName>
</protein>
<dbReference type="PROSITE" id="PS00330">
    <property type="entry name" value="HEMOLYSIN_CALCIUM"/>
    <property type="match status" value="13"/>
</dbReference>
<gene>
    <name evidence="5" type="ORF">E4A48_00265</name>
</gene>
<evidence type="ECO:0000256" key="3">
    <source>
        <dbReference type="ARBA" id="ARBA00022837"/>
    </source>
</evidence>